<reference evidence="2 3" key="1">
    <citation type="submission" date="2024-01" db="EMBL/GenBank/DDBJ databases">
        <title>The genomes of 5 underutilized Papilionoideae crops provide insights into root nodulation and disease resistanc.</title>
        <authorList>
            <person name="Jiang F."/>
        </authorList>
    </citation>
    <scope>NUCLEOTIDE SEQUENCE [LARGE SCALE GENOMIC DNA]</scope>
    <source>
        <strain evidence="2">JINMINGXINNONG_FW02</strain>
        <tissue evidence="2">Leaves</tissue>
    </source>
</reference>
<feature type="compositionally biased region" description="Polar residues" evidence="1">
    <location>
        <begin position="24"/>
        <end position="44"/>
    </location>
</feature>
<dbReference type="EMBL" id="JAYMYR010000008">
    <property type="protein sequence ID" value="KAK7347058.1"/>
    <property type="molecule type" value="Genomic_DNA"/>
</dbReference>
<feature type="region of interest" description="Disordered" evidence="1">
    <location>
        <begin position="64"/>
        <end position="90"/>
    </location>
</feature>
<organism evidence="2 3">
    <name type="scientific">Phaseolus coccineus</name>
    <name type="common">Scarlet runner bean</name>
    <name type="synonym">Phaseolus multiflorus</name>
    <dbReference type="NCBI Taxonomy" id="3886"/>
    <lineage>
        <taxon>Eukaryota</taxon>
        <taxon>Viridiplantae</taxon>
        <taxon>Streptophyta</taxon>
        <taxon>Embryophyta</taxon>
        <taxon>Tracheophyta</taxon>
        <taxon>Spermatophyta</taxon>
        <taxon>Magnoliopsida</taxon>
        <taxon>eudicotyledons</taxon>
        <taxon>Gunneridae</taxon>
        <taxon>Pentapetalae</taxon>
        <taxon>rosids</taxon>
        <taxon>fabids</taxon>
        <taxon>Fabales</taxon>
        <taxon>Fabaceae</taxon>
        <taxon>Papilionoideae</taxon>
        <taxon>50 kb inversion clade</taxon>
        <taxon>NPAAA clade</taxon>
        <taxon>indigoferoid/millettioid clade</taxon>
        <taxon>Phaseoleae</taxon>
        <taxon>Phaseolus</taxon>
    </lineage>
</organism>
<feature type="region of interest" description="Disordered" evidence="1">
    <location>
        <begin position="19"/>
        <end position="47"/>
    </location>
</feature>
<sequence length="90" mass="10471">METTEFHYRLNVEARNQIKPDYYNSFSSVQNPSNGDASESTNDKAQWPEAYASIEQSEVQFNNVNHGFDKNNTKQKRYNPEHGGYKNHLN</sequence>
<comment type="caution">
    <text evidence="2">The sequence shown here is derived from an EMBL/GenBank/DDBJ whole genome shotgun (WGS) entry which is preliminary data.</text>
</comment>
<evidence type="ECO:0000313" key="2">
    <source>
        <dbReference type="EMBL" id="KAK7347058.1"/>
    </source>
</evidence>
<protein>
    <submittedName>
        <fullName evidence="2">Uncharacterized protein</fullName>
    </submittedName>
</protein>
<gene>
    <name evidence="2" type="ORF">VNO80_21585</name>
</gene>
<accession>A0AAN9QXV1</accession>
<proteinExistence type="predicted"/>
<evidence type="ECO:0000313" key="3">
    <source>
        <dbReference type="Proteomes" id="UP001374584"/>
    </source>
</evidence>
<name>A0AAN9QXV1_PHACN</name>
<evidence type="ECO:0000256" key="1">
    <source>
        <dbReference type="SAM" id="MobiDB-lite"/>
    </source>
</evidence>
<dbReference type="Proteomes" id="UP001374584">
    <property type="component" value="Unassembled WGS sequence"/>
</dbReference>
<dbReference type="AlphaFoldDB" id="A0AAN9QXV1"/>
<keyword evidence="3" id="KW-1185">Reference proteome</keyword>
<feature type="compositionally biased region" description="Basic and acidic residues" evidence="1">
    <location>
        <begin position="67"/>
        <end position="84"/>
    </location>
</feature>